<protein>
    <submittedName>
        <fullName evidence="2">Uncharacterized protein</fullName>
    </submittedName>
</protein>
<feature type="transmembrane region" description="Helical" evidence="1">
    <location>
        <begin position="23"/>
        <end position="44"/>
    </location>
</feature>
<gene>
    <name evidence="2" type="ORF">H9789_06445</name>
</gene>
<keyword evidence="1" id="KW-0812">Transmembrane</keyword>
<name>A0A9E2L771_9BACT</name>
<proteinExistence type="predicted"/>
<organism evidence="2 3">
    <name type="scientific">Candidatus Paraprevotella stercoravium</name>
    <dbReference type="NCBI Taxonomy" id="2838725"/>
    <lineage>
        <taxon>Bacteria</taxon>
        <taxon>Pseudomonadati</taxon>
        <taxon>Bacteroidota</taxon>
        <taxon>Bacteroidia</taxon>
        <taxon>Bacteroidales</taxon>
        <taxon>Prevotellaceae</taxon>
        <taxon>Paraprevotella</taxon>
    </lineage>
</organism>
<comment type="caution">
    <text evidence="2">The sequence shown here is derived from an EMBL/GenBank/DDBJ whole genome shotgun (WGS) entry which is preliminary data.</text>
</comment>
<evidence type="ECO:0000313" key="2">
    <source>
        <dbReference type="EMBL" id="MBU3853442.1"/>
    </source>
</evidence>
<dbReference type="Proteomes" id="UP000823865">
    <property type="component" value="Unassembled WGS sequence"/>
</dbReference>
<sequence length="45" mass="5189">MSEKRRKKAVHRAELQEQQGKRVIWSLIGVLILLCILSLIAFSIL</sequence>
<reference evidence="2" key="2">
    <citation type="submission" date="2021-04" db="EMBL/GenBank/DDBJ databases">
        <authorList>
            <person name="Gilroy R."/>
        </authorList>
    </citation>
    <scope>NUCLEOTIDE SEQUENCE</scope>
    <source>
        <strain evidence="2">G3-2149</strain>
    </source>
</reference>
<keyword evidence="1" id="KW-1133">Transmembrane helix</keyword>
<dbReference type="AlphaFoldDB" id="A0A9E2L771"/>
<accession>A0A9E2L771</accession>
<dbReference type="EMBL" id="JAHLFU010000137">
    <property type="protein sequence ID" value="MBU3853442.1"/>
    <property type="molecule type" value="Genomic_DNA"/>
</dbReference>
<reference evidence="2" key="1">
    <citation type="journal article" date="2021" name="PeerJ">
        <title>Extensive microbial diversity within the chicken gut microbiome revealed by metagenomics and culture.</title>
        <authorList>
            <person name="Gilroy R."/>
            <person name="Ravi A."/>
            <person name="Getino M."/>
            <person name="Pursley I."/>
            <person name="Horton D.L."/>
            <person name="Alikhan N.F."/>
            <person name="Baker D."/>
            <person name="Gharbi K."/>
            <person name="Hall N."/>
            <person name="Watson M."/>
            <person name="Adriaenssens E.M."/>
            <person name="Foster-Nyarko E."/>
            <person name="Jarju S."/>
            <person name="Secka A."/>
            <person name="Antonio M."/>
            <person name="Oren A."/>
            <person name="Chaudhuri R.R."/>
            <person name="La Ragione R."/>
            <person name="Hildebrand F."/>
            <person name="Pallen M.J."/>
        </authorList>
    </citation>
    <scope>NUCLEOTIDE SEQUENCE</scope>
    <source>
        <strain evidence="2">G3-2149</strain>
    </source>
</reference>
<evidence type="ECO:0000256" key="1">
    <source>
        <dbReference type="SAM" id="Phobius"/>
    </source>
</evidence>
<keyword evidence="1" id="KW-0472">Membrane</keyword>
<evidence type="ECO:0000313" key="3">
    <source>
        <dbReference type="Proteomes" id="UP000823865"/>
    </source>
</evidence>